<evidence type="ECO:0000256" key="7">
    <source>
        <dbReference type="ARBA" id="ARBA00023098"/>
    </source>
</evidence>
<dbReference type="PANTHER" id="PTHR19370:SF121">
    <property type="entry name" value="NADH-CYTOCHROME B5 REDUCTASE 3"/>
    <property type="match status" value="1"/>
</dbReference>
<comment type="caution">
    <text evidence="11">The sequence shown here is derived from an EMBL/GenBank/DDBJ whole genome shotgun (WGS) entry which is preliminary data.</text>
</comment>
<feature type="binding site" evidence="9">
    <location>
        <position position="87"/>
    </location>
    <ligand>
        <name>FAD</name>
        <dbReference type="ChEBI" id="CHEBI:57692"/>
    </ligand>
</feature>
<evidence type="ECO:0000256" key="6">
    <source>
        <dbReference type="ARBA" id="ARBA00023002"/>
    </source>
</evidence>
<protein>
    <recommendedName>
        <fullName evidence="10">Flavoprotein pyridine nucleotide cytochrome reductase-like FAD-binding domain-containing protein</fullName>
    </recommendedName>
</protein>
<keyword evidence="12" id="KW-1185">Reference proteome</keyword>
<evidence type="ECO:0000256" key="5">
    <source>
        <dbReference type="ARBA" id="ARBA00022827"/>
    </source>
</evidence>
<evidence type="ECO:0000259" key="10">
    <source>
        <dbReference type="Pfam" id="PF00970"/>
    </source>
</evidence>
<keyword evidence="3" id="KW-0444">Lipid biosynthesis</keyword>
<dbReference type="SUPFAM" id="SSF63380">
    <property type="entry name" value="Riboflavin synthase domain-like"/>
    <property type="match status" value="1"/>
</dbReference>
<keyword evidence="6" id="KW-0560">Oxidoreductase</keyword>
<evidence type="ECO:0000256" key="9">
    <source>
        <dbReference type="PIRSR" id="PIRSR601834-1"/>
    </source>
</evidence>
<gene>
    <name evidence="11" type="ORF">J1605_020773</name>
</gene>
<dbReference type="AlphaFoldDB" id="A0AB34HJX6"/>
<keyword evidence="8" id="KW-0472">Membrane</keyword>
<organism evidence="11 12">
    <name type="scientific">Eschrichtius robustus</name>
    <name type="common">California gray whale</name>
    <name type="synonym">Eschrichtius gibbosus</name>
    <dbReference type="NCBI Taxonomy" id="9764"/>
    <lineage>
        <taxon>Eukaryota</taxon>
        <taxon>Metazoa</taxon>
        <taxon>Chordata</taxon>
        <taxon>Craniata</taxon>
        <taxon>Vertebrata</taxon>
        <taxon>Euteleostomi</taxon>
        <taxon>Mammalia</taxon>
        <taxon>Eutheria</taxon>
        <taxon>Laurasiatheria</taxon>
        <taxon>Artiodactyla</taxon>
        <taxon>Whippomorpha</taxon>
        <taxon>Cetacea</taxon>
        <taxon>Mysticeti</taxon>
        <taxon>Eschrichtiidae</taxon>
        <taxon>Eschrichtius</taxon>
    </lineage>
</organism>
<evidence type="ECO:0000256" key="2">
    <source>
        <dbReference type="ARBA" id="ARBA00006105"/>
    </source>
</evidence>
<dbReference type="InterPro" id="IPR008333">
    <property type="entry name" value="Cbr1-like_FAD-bd_dom"/>
</dbReference>
<reference evidence="11 12" key="1">
    <citation type="submission" date="2022-11" db="EMBL/GenBank/DDBJ databases">
        <title>Whole genome sequence of Eschrichtius robustus ER-17-0199.</title>
        <authorList>
            <person name="Bruniche-Olsen A."/>
            <person name="Black A.N."/>
            <person name="Fields C.J."/>
            <person name="Walden K."/>
            <person name="Dewoody J.A."/>
        </authorList>
    </citation>
    <scope>NUCLEOTIDE SEQUENCE [LARGE SCALE GENOMIC DNA]</scope>
    <source>
        <strain evidence="11">ER-17-0199</strain>
        <tissue evidence="11">Blubber</tissue>
    </source>
</reference>
<evidence type="ECO:0000256" key="8">
    <source>
        <dbReference type="ARBA" id="ARBA00023136"/>
    </source>
</evidence>
<dbReference type="Proteomes" id="UP001159641">
    <property type="component" value="Unassembled WGS sequence"/>
</dbReference>
<evidence type="ECO:0000313" key="11">
    <source>
        <dbReference type="EMBL" id="KAJ8791210.1"/>
    </source>
</evidence>
<name>A0AB34HJX6_ESCRO</name>
<feature type="domain" description="Flavoprotein pyridine nucleotide cytochrome reductase-like FAD-binding" evidence="10">
    <location>
        <begin position="41"/>
        <end position="106"/>
    </location>
</feature>
<keyword evidence="5 9" id="KW-0274">FAD</keyword>
<evidence type="ECO:0000313" key="12">
    <source>
        <dbReference type="Proteomes" id="UP001159641"/>
    </source>
</evidence>
<dbReference type="InterPro" id="IPR001834">
    <property type="entry name" value="CBR-like"/>
</dbReference>
<evidence type="ECO:0000256" key="1">
    <source>
        <dbReference type="ARBA" id="ARBA00001974"/>
    </source>
</evidence>
<comment type="cofactor">
    <cofactor evidence="1 9">
        <name>FAD</name>
        <dbReference type="ChEBI" id="CHEBI:57692"/>
    </cofactor>
</comment>
<dbReference type="Pfam" id="PF00970">
    <property type="entry name" value="FAD_binding_6"/>
    <property type="match status" value="1"/>
</dbReference>
<dbReference type="InterPro" id="IPR017938">
    <property type="entry name" value="Riboflavin_synthase-like_b-brl"/>
</dbReference>
<keyword evidence="4 9" id="KW-0285">Flavoprotein</keyword>
<proteinExistence type="inferred from homology"/>
<keyword evidence="7" id="KW-0443">Lipid metabolism</keyword>
<dbReference type="EMBL" id="JAIQCJ010001308">
    <property type="protein sequence ID" value="KAJ8791210.1"/>
    <property type="molecule type" value="Genomic_DNA"/>
</dbReference>
<dbReference type="Gene3D" id="2.40.30.10">
    <property type="entry name" value="Translation factors"/>
    <property type="match status" value="1"/>
</dbReference>
<dbReference type="GO" id="GO:0016491">
    <property type="term" value="F:oxidoreductase activity"/>
    <property type="evidence" value="ECO:0007669"/>
    <property type="project" value="UniProtKB-KW"/>
</dbReference>
<dbReference type="GO" id="GO:0005739">
    <property type="term" value="C:mitochondrion"/>
    <property type="evidence" value="ECO:0007669"/>
    <property type="project" value="TreeGrafter"/>
</dbReference>
<dbReference type="GO" id="GO:0006629">
    <property type="term" value="P:lipid metabolic process"/>
    <property type="evidence" value="ECO:0007669"/>
    <property type="project" value="UniProtKB-KW"/>
</dbReference>
<evidence type="ECO:0000256" key="4">
    <source>
        <dbReference type="ARBA" id="ARBA00022630"/>
    </source>
</evidence>
<dbReference type="PANTHER" id="PTHR19370">
    <property type="entry name" value="NADH-CYTOCHROME B5 REDUCTASE"/>
    <property type="match status" value="1"/>
</dbReference>
<feature type="binding site" evidence="9">
    <location>
        <position position="88"/>
    </location>
    <ligand>
        <name>FAD</name>
        <dbReference type="ChEBI" id="CHEBI:57692"/>
    </ligand>
</feature>
<sequence>MEGQKEDGVLEAAWFLYSPATQHWAPAITFESLDIKYSLWLIDEEIISHNTQWFYFNLLRPHYILGLLIGHHIYFSAQIHQNLTIQPYTISSHDERALVDLVIKLWYTVDKAPEAWDYSSGFVNKEMIQDHILPWRRSLWYSCLPNLDHMGHFKERCFPF</sequence>
<dbReference type="GO" id="GO:0071949">
    <property type="term" value="F:FAD binding"/>
    <property type="evidence" value="ECO:0007669"/>
    <property type="project" value="TreeGrafter"/>
</dbReference>
<feature type="binding site" evidence="9">
    <location>
        <position position="104"/>
    </location>
    <ligand>
        <name>FAD</name>
        <dbReference type="ChEBI" id="CHEBI:57692"/>
    </ligand>
</feature>
<evidence type="ECO:0000256" key="3">
    <source>
        <dbReference type="ARBA" id="ARBA00022516"/>
    </source>
</evidence>
<accession>A0AB34HJX6</accession>
<feature type="binding site" evidence="9">
    <location>
        <position position="102"/>
    </location>
    <ligand>
        <name>FAD</name>
        <dbReference type="ChEBI" id="CHEBI:57692"/>
    </ligand>
</feature>
<comment type="similarity">
    <text evidence="2">Belongs to the flavoprotein pyridine nucleotide cytochrome reductase family.</text>
</comment>